<keyword evidence="3" id="KW-1185">Reference proteome</keyword>
<dbReference type="GeneID" id="70237323"/>
<dbReference type="AlphaFoldDB" id="A0A9P8P1I2"/>
<feature type="compositionally biased region" description="Low complexity" evidence="1">
    <location>
        <begin position="77"/>
        <end position="94"/>
    </location>
</feature>
<evidence type="ECO:0000256" key="1">
    <source>
        <dbReference type="SAM" id="MobiDB-lite"/>
    </source>
</evidence>
<reference evidence="2" key="2">
    <citation type="submission" date="2021-01" db="EMBL/GenBank/DDBJ databases">
        <authorList>
            <person name="Schikora-Tamarit M.A."/>
        </authorList>
    </citation>
    <scope>NUCLEOTIDE SEQUENCE</scope>
    <source>
        <strain evidence="2">CBS6075</strain>
    </source>
</reference>
<evidence type="ECO:0000313" key="3">
    <source>
        <dbReference type="Proteomes" id="UP000769157"/>
    </source>
</evidence>
<dbReference type="EMBL" id="JAEUBE010000375">
    <property type="protein sequence ID" value="KAH3663369.1"/>
    <property type="molecule type" value="Genomic_DNA"/>
</dbReference>
<sequence length="94" mass="10053">MLYEATSNSVIEEPNLDCKSSLIFLRSNGSSSKPGLRVSFLLFPARMLVLNGSGNPPYGVPISPSKKSRTESGKSNSEASLSTSLEVSLLETMN</sequence>
<proteinExistence type="predicted"/>
<accession>A0A9P8P1I2</accession>
<protein>
    <submittedName>
        <fullName evidence="2">Uncharacterized protein</fullName>
    </submittedName>
</protein>
<name>A0A9P8P1I2_9ASCO</name>
<comment type="caution">
    <text evidence="2">The sequence shown here is derived from an EMBL/GenBank/DDBJ whole genome shotgun (WGS) entry which is preliminary data.</text>
</comment>
<feature type="region of interest" description="Disordered" evidence="1">
    <location>
        <begin position="52"/>
        <end position="94"/>
    </location>
</feature>
<organism evidence="2 3">
    <name type="scientific">Ogataea philodendri</name>
    <dbReference type="NCBI Taxonomy" id="1378263"/>
    <lineage>
        <taxon>Eukaryota</taxon>
        <taxon>Fungi</taxon>
        <taxon>Dikarya</taxon>
        <taxon>Ascomycota</taxon>
        <taxon>Saccharomycotina</taxon>
        <taxon>Pichiomycetes</taxon>
        <taxon>Pichiales</taxon>
        <taxon>Pichiaceae</taxon>
        <taxon>Ogataea</taxon>
    </lineage>
</organism>
<gene>
    <name evidence="2" type="ORF">OGAPHI_005359</name>
</gene>
<dbReference type="Proteomes" id="UP000769157">
    <property type="component" value="Unassembled WGS sequence"/>
</dbReference>
<evidence type="ECO:0000313" key="2">
    <source>
        <dbReference type="EMBL" id="KAH3663369.1"/>
    </source>
</evidence>
<reference evidence="2" key="1">
    <citation type="journal article" date="2021" name="Open Biol.">
        <title>Shared evolutionary footprints suggest mitochondrial oxidative damage underlies multiple complex I losses in fungi.</title>
        <authorList>
            <person name="Schikora-Tamarit M.A."/>
            <person name="Marcet-Houben M."/>
            <person name="Nosek J."/>
            <person name="Gabaldon T."/>
        </authorList>
    </citation>
    <scope>NUCLEOTIDE SEQUENCE</scope>
    <source>
        <strain evidence="2">CBS6075</strain>
    </source>
</reference>
<dbReference type="RefSeq" id="XP_046059792.1">
    <property type="nucleotide sequence ID" value="XM_046206535.1"/>
</dbReference>